<dbReference type="Proteomes" id="UP000325577">
    <property type="component" value="Linkage Group LG4"/>
</dbReference>
<dbReference type="AlphaFoldDB" id="A0A5J5A2Y7"/>
<reference evidence="1 2" key="1">
    <citation type="submission" date="2019-09" db="EMBL/GenBank/DDBJ databases">
        <title>A chromosome-level genome assembly of the Chinese tupelo Nyssa sinensis.</title>
        <authorList>
            <person name="Yang X."/>
            <person name="Kang M."/>
            <person name="Yang Y."/>
            <person name="Xiong H."/>
            <person name="Wang M."/>
            <person name="Zhang Z."/>
            <person name="Wang Z."/>
            <person name="Wu H."/>
            <person name="Ma T."/>
            <person name="Liu J."/>
            <person name="Xi Z."/>
        </authorList>
    </citation>
    <scope>NUCLEOTIDE SEQUENCE [LARGE SCALE GENOMIC DNA]</scope>
    <source>
        <strain evidence="1">J267</strain>
        <tissue evidence="1">Leaf</tissue>
    </source>
</reference>
<organism evidence="1 2">
    <name type="scientific">Nyssa sinensis</name>
    <dbReference type="NCBI Taxonomy" id="561372"/>
    <lineage>
        <taxon>Eukaryota</taxon>
        <taxon>Viridiplantae</taxon>
        <taxon>Streptophyta</taxon>
        <taxon>Embryophyta</taxon>
        <taxon>Tracheophyta</taxon>
        <taxon>Spermatophyta</taxon>
        <taxon>Magnoliopsida</taxon>
        <taxon>eudicotyledons</taxon>
        <taxon>Gunneridae</taxon>
        <taxon>Pentapetalae</taxon>
        <taxon>asterids</taxon>
        <taxon>Cornales</taxon>
        <taxon>Nyssaceae</taxon>
        <taxon>Nyssa</taxon>
    </lineage>
</organism>
<evidence type="ECO:0000313" key="2">
    <source>
        <dbReference type="Proteomes" id="UP000325577"/>
    </source>
</evidence>
<protein>
    <submittedName>
        <fullName evidence="1">Uncharacterized protein</fullName>
    </submittedName>
</protein>
<proteinExistence type="predicted"/>
<accession>A0A5J5A2Y7</accession>
<sequence>MSMAIASCVYQLELEMGRLRQKMYKRDRMILDPRSAAGSPQEISDTIAPMKTQYEGQIACLHDEVDAIATPGFGAPIGADREVQRILIELLNGWIGKDRACPGVTRPEVRSVFDGRTKWVKPKECRSCHCSAMEKNEDGNLMWPYHFWACCATFLSAYVDAARASYFLVYSSTHFPSFW</sequence>
<evidence type="ECO:0000313" key="1">
    <source>
        <dbReference type="EMBL" id="KAA8524132.1"/>
    </source>
</evidence>
<keyword evidence="2" id="KW-1185">Reference proteome</keyword>
<gene>
    <name evidence="1" type="ORF">F0562_010437</name>
</gene>
<dbReference type="EMBL" id="CM018047">
    <property type="protein sequence ID" value="KAA8524132.1"/>
    <property type="molecule type" value="Genomic_DNA"/>
</dbReference>
<dbReference type="OrthoDB" id="5599468at2759"/>
<name>A0A5J5A2Y7_9ASTE</name>